<comment type="similarity">
    <text evidence="9 13">Belongs to the QueA family.</text>
</comment>
<dbReference type="SUPFAM" id="SSF111337">
    <property type="entry name" value="QueA-like"/>
    <property type="match status" value="1"/>
</dbReference>
<gene>
    <name evidence="13 14" type="primary">queA</name>
    <name evidence="14" type="ORF">EII21_08870</name>
</gene>
<dbReference type="GO" id="GO:0051075">
    <property type="term" value="F:S-adenosylmethionine:tRNA ribosyltransferase-isomerase activity"/>
    <property type="evidence" value="ECO:0007669"/>
    <property type="project" value="UniProtKB-EC"/>
</dbReference>
<dbReference type="InterPro" id="IPR042118">
    <property type="entry name" value="QueA_dom1"/>
</dbReference>
<evidence type="ECO:0000256" key="7">
    <source>
        <dbReference type="ARBA" id="ARBA00022785"/>
    </source>
</evidence>
<reference evidence="14 15" key="1">
    <citation type="submission" date="2018-11" db="EMBL/GenBank/DDBJ databases">
        <title>Genomes From Bacteria Associated with the Canine Oral Cavity: a Test Case for Automated Genome-Based Taxonomic Assignment.</title>
        <authorList>
            <person name="Coil D.A."/>
            <person name="Jospin G."/>
            <person name="Darling A.E."/>
            <person name="Wallis C."/>
            <person name="Davis I.J."/>
            <person name="Harris S."/>
            <person name="Eisen J.A."/>
            <person name="Holcombe L.J."/>
            <person name="O'Flynn C."/>
        </authorList>
    </citation>
    <scope>NUCLEOTIDE SEQUENCE [LARGE SCALE GENOMIC DNA]</scope>
    <source>
        <strain evidence="14 15">COT-280</strain>
    </source>
</reference>
<keyword evidence="7 13" id="KW-0671">Queuosine biosynthesis</keyword>
<dbReference type="InterPro" id="IPR003699">
    <property type="entry name" value="QueA"/>
</dbReference>
<dbReference type="Pfam" id="PF02547">
    <property type="entry name" value="Queuosine_synth"/>
    <property type="match status" value="1"/>
</dbReference>
<evidence type="ECO:0000256" key="8">
    <source>
        <dbReference type="ARBA" id="ARBA00052751"/>
    </source>
</evidence>
<comment type="catalytic activity">
    <reaction evidence="8 13">
        <text>7-aminomethyl-7-carbaguanosine(34) in tRNA + S-adenosyl-L-methionine = epoxyqueuosine(34) in tRNA + adenine + L-methionine + 2 H(+)</text>
        <dbReference type="Rhea" id="RHEA:32155"/>
        <dbReference type="Rhea" id="RHEA-COMP:10342"/>
        <dbReference type="Rhea" id="RHEA-COMP:18582"/>
        <dbReference type="ChEBI" id="CHEBI:15378"/>
        <dbReference type="ChEBI" id="CHEBI:16708"/>
        <dbReference type="ChEBI" id="CHEBI:57844"/>
        <dbReference type="ChEBI" id="CHEBI:59789"/>
        <dbReference type="ChEBI" id="CHEBI:82833"/>
        <dbReference type="ChEBI" id="CHEBI:194443"/>
        <dbReference type="EC" id="2.4.99.17"/>
    </reaction>
</comment>
<evidence type="ECO:0000256" key="4">
    <source>
        <dbReference type="ARBA" id="ARBA00022490"/>
    </source>
</evidence>
<dbReference type="OrthoDB" id="9805933at2"/>
<dbReference type="EC" id="2.4.99.17" evidence="10 13"/>
<protein>
    <recommendedName>
        <fullName evidence="11 13">S-adenosylmethionine:tRNA ribosyltransferase-isomerase</fullName>
        <ecNumber evidence="10 13">2.4.99.17</ecNumber>
    </recommendedName>
    <alternativeName>
        <fullName evidence="12 13">Queuosine biosynthesis protein QueA</fullName>
    </alternativeName>
</protein>
<evidence type="ECO:0000256" key="3">
    <source>
        <dbReference type="ARBA" id="ARBA00011245"/>
    </source>
</evidence>
<evidence type="ECO:0000313" key="14">
    <source>
        <dbReference type="EMBL" id="RRD89491.1"/>
    </source>
</evidence>
<comment type="caution">
    <text evidence="14">The sequence shown here is derived from an EMBL/GenBank/DDBJ whole genome shotgun (WGS) entry which is preliminary data.</text>
</comment>
<keyword evidence="15" id="KW-1185">Reference proteome</keyword>
<dbReference type="InterPro" id="IPR036100">
    <property type="entry name" value="QueA_sf"/>
</dbReference>
<dbReference type="STRING" id="1121352.GCA_000620925_01581"/>
<evidence type="ECO:0000256" key="5">
    <source>
        <dbReference type="ARBA" id="ARBA00022679"/>
    </source>
</evidence>
<dbReference type="NCBIfam" id="TIGR00113">
    <property type="entry name" value="queA"/>
    <property type="match status" value="1"/>
</dbReference>
<dbReference type="PANTHER" id="PTHR30307">
    <property type="entry name" value="S-ADENOSYLMETHIONINE:TRNA RIBOSYLTRANSFERASE-ISOMERASE"/>
    <property type="match status" value="1"/>
</dbReference>
<dbReference type="InterPro" id="IPR042119">
    <property type="entry name" value="QueA_dom2"/>
</dbReference>
<dbReference type="NCBIfam" id="NF001140">
    <property type="entry name" value="PRK00147.1"/>
    <property type="match status" value="1"/>
</dbReference>
<dbReference type="Gene3D" id="3.40.1780.10">
    <property type="entry name" value="QueA-like"/>
    <property type="match status" value="1"/>
</dbReference>
<comment type="function">
    <text evidence="13">Transfers and isomerizes the ribose moiety from AdoMet to the 7-aminomethyl group of 7-deazaguanine (preQ1-tRNA) to give epoxyqueuosine (oQ-tRNA).</text>
</comment>
<comment type="pathway">
    <text evidence="2 13">tRNA modification; tRNA-queuosine biosynthesis.</text>
</comment>
<keyword evidence="5 13" id="KW-0808">Transferase</keyword>
<dbReference type="GO" id="GO:0005737">
    <property type="term" value="C:cytoplasm"/>
    <property type="evidence" value="ECO:0007669"/>
    <property type="project" value="UniProtKB-SubCell"/>
</dbReference>
<dbReference type="EMBL" id="RQYC01000015">
    <property type="protein sequence ID" value="RRD89491.1"/>
    <property type="molecule type" value="Genomic_DNA"/>
</dbReference>
<dbReference type="Gene3D" id="2.40.10.240">
    <property type="entry name" value="QueA-like"/>
    <property type="match status" value="1"/>
</dbReference>
<dbReference type="RefSeq" id="WP_124795725.1">
    <property type="nucleotide sequence ID" value="NZ_RQYC01000015.1"/>
</dbReference>
<evidence type="ECO:0000256" key="12">
    <source>
        <dbReference type="ARBA" id="ARBA00076160"/>
    </source>
</evidence>
<name>A0A3P2A231_9NEIS</name>
<evidence type="ECO:0000256" key="11">
    <source>
        <dbReference type="ARBA" id="ARBA00069325"/>
    </source>
</evidence>
<dbReference type="GO" id="GO:0008616">
    <property type="term" value="P:tRNA queuosine(34) biosynthetic process"/>
    <property type="evidence" value="ECO:0007669"/>
    <property type="project" value="UniProtKB-UniRule"/>
</dbReference>
<keyword evidence="14" id="KW-0328">Glycosyltransferase</keyword>
<comment type="subunit">
    <text evidence="3 13">Monomer.</text>
</comment>
<proteinExistence type="inferred from homology"/>
<dbReference type="AlphaFoldDB" id="A0A3P2A231"/>
<keyword evidence="4 13" id="KW-0963">Cytoplasm</keyword>
<dbReference type="PANTHER" id="PTHR30307:SF0">
    <property type="entry name" value="S-ADENOSYLMETHIONINE:TRNA RIBOSYLTRANSFERASE-ISOMERASE"/>
    <property type="match status" value="1"/>
</dbReference>
<evidence type="ECO:0000256" key="1">
    <source>
        <dbReference type="ARBA" id="ARBA00004496"/>
    </source>
</evidence>
<keyword evidence="14" id="KW-0413">Isomerase</keyword>
<organism evidence="14 15">
    <name type="scientific">Conchiformibius steedae</name>
    <dbReference type="NCBI Taxonomy" id="153493"/>
    <lineage>
        <taxon>Bacteria</taxon>
        <taxon>Pseudomonadati</taxon>
        <taxon>Pseudomonadota</taxon>
        <taxon>Betaproteobacteria</taxon>
        <taxon>Neisseriales</taxon>
        <taxon>Neisseriaceae</taxon>
        <taxon>Conchiformibius</taxon>
    </lineage>
</organism>
<evidence type="ECO:0000313" key="15">
    <source>
        <dbReference type="Proteomes" id="UP000269923"/>
    </source>
</evidence>
<evidence type="ECO:0000256" key="10">
    <source>
        <dbReference type="ARBA" id="ARBA00066503"/>
    </source>
</evidence>
<dbReference type="FunFam" id="3.40.1780.10:FF:000001">
    <property type="entry name" value="S-adenosylmethionine:tRNA ribosyltransferase-isomerase"/>
    <property type="match status" value="1"/>
</dbReference>
<accession>A0A3P2A231</accession>
<keyword evidence="6 13" id="KW-0949">S-adenosyl-L-methionine</keyword>
<comment type="subcellular location">
    <subcellularLocation>
        <location evidence="1 13">Cytoplasm</location>
    </subcellularLocation>
</comment>
<evidence type="ECO:0000256" key="2">
    <source>
        <dbReference type="ARBA" id="ARBA00004691"/>
    </source>
</evidence>
<evidence type="ECO:0000256" key="13">
    <source>
        <dbReference type="HAMAP-Rule" id="MF_00113"/>
    </source>
</evidence>
<sequence>MRLADFDFELPEQLIAQHPPAERGGSRLLAALPDMPLRDGVFADLPDFVAAGDLLVFNNTKVMKARLFGHKASGGKIEALVERVLDAHTALAHIRSSKSPKAGTELLFDGGIRAVMQERAGELFCLRFLGEQNVYELLEQNGKLPLPPYIVRAADDDDDARYQTVYAKYQGAVAAPTAGLHFTDDLLAQLKQKDVNMAEVTLHVGAGTFQPVRSDNIAEHKMHSEWFDVPQSVVEAVAETRQRGGKVWAVGTTSLRALESAARSGSLQAGTGDTDIFITPGYRFQVTDRLITNFHLPKSTLLMLVSALAGTEHIRAVYRHAVEQQYRFFSYGDAMLLGRN</sequence>
<dbReference type="Proteomes" id="UP000269923">
    <property type="component" value="Unassembled WGS sequence"/>
</dbReference>
<dbReference type="UniPathway" id="UPA00392"/>
<evidence type="ECO:0000256" key="6">
    <source>
        <dbReference type="ARBA" id="ARBA00022691"/>
    </source>
</evidence>
<evidence type="ECO:0000256" key="9">
    <source>
        <dbReference type="ARBA" id="ARBA00061210"/>
    </source>
</evidence>
<dbReference type="HAMAP" id="MF_00113">
    <property type="entry name" value="QueA"/>
    <property type="match status" value="1"/>
</dbReference>